<dbReference type="SUPFAM" id="SSF54427">
    <property type="entry name" value="NTF2-like"/>
    <property type="match status" value="1"/>
</dbReference>
<evidence type="ECO:0000313" key="2">
    <source>
        <dbReference type="Proteomes" id="UP001596495"/>
    </source>
</evidence>
<accession>A0ABW2RF00</accession>
<evidence type="ECO:0000313" key="1">
    <source>
        <dbReference type="EMBL" id="MFC7436655.1"/>
    </source>
</evidence>
<dbReference type="EMBL" id="JBHTBX010000032">
    <property type="protein sequence ID" value="MFC7436655.1"/>
    <property type="molecule type" value="Genomic_DNA"/>
</dbReference>
<name>A0ABW2RF00_9BURK</name>
<comment type="caution">
    <text evidence="1">The sequence shown here is derived from an EMBL/GenBank/DDBJ whole genome shotgun (WGS) entry which is preliminary data.</text>
</comment>
<sequence>MIDLLQIAAFNATYAQTIDSDALEQWPTFFTADCRYRVTNIENEAAGLPAGLIWVDSRDMLYDRITAMREANVYEQQRYRHL</sequence>
<keyword evidence="2" id="KW-1185">Reference proteome</keyword>
<proteinExistence type="predicted"/>
<protein>
    <submittedName>
        <fullName evidence="1">Terephthalate 1,2-dioxygenase</fullName>
    </submittedName>
</protein>
<dbReference type="Gene3D" id="3.10.450.50">
    <property type="match status" value="1"/>
</dbReference>
<dbReference type="InterPro" id="IPR032710">
    <property type="entry name" value="NTF2-like_dom_sf"/>
</dbReference>
<reference evidence="2" key="1">
    <citation type="journal article" date="2019" name="Int. J. Syst. Evol. Microbiol.">
        <title>The Global Catalogue of Microorganisms (GCM) 10K type strain sequencing project: providing services to taxonomists for standard genome sequencing and annotation.</title>
        <authorList>
            <consortium name="The Broad Institute Genomics Platform"/>
            <consortium name="The Broad Institute Genome Sequencing Center for Infectious Disease"/>
            <person name="Wu L."/>
            <person name="Ma J."/>
        </authorList>
    </citation>
    <scope>NUCLEOTIDE SEQUENCE [LARGE SCALE GENOMIC DNA]</scope>
    <source>
        <strain evidence="2">CCUG 54518</strain>
    </source>
</reference>
<gene>
    <name evidence="1" type="ORF">ACFQNJ_19305</name>
</gene>
<dbReference type="Proteomes" id="UP001596495">
    <property type="component" value="Unassembled WGS sequence"/>
</dbReference>
<feature type="non-terminal residue" evidence="1">
    <location>
        <position position="82"/>
    </location>
</feature>
<organism evidence="1 2">
    <name type="scientific">Hydrogenophaga bisanensis</name>
    <dbReference type="NCBI Taxonomy" id="439611"/>
    <lineage>
        <taxon>Bacteria</taxon>
        <taxon>Pseudomonadati</taxon>
        <taxon>Pseudomonadota</taxon>
        <taxon>Betaproteobacteria</taxon>
        <taxon>Burkholderiales</taxon>
        <taxon>Comamonadaceae</taxon>
        <taxon>Hydrogenophaga</taxon>
    </lineage>
</organism>